<name>A0A1H9AH16_9BACI</name>
<evidence type="ECO:0000313" key="2">
    <source>
        <dbReference type="EMBL" id="SEP75885.1"/>
    </source>
</evidence>
<evidence type="ECO:0000313" key="3">
    <source>
        <dbReference type="Proteomes" id="UP000199410"/>
    </source>
</evidence>
<protein>
    <recommendedName>
        <fullName evidence="4">Lipoprotein</fullName>
    </recommendedName>
</protein>
<feature type="chain" id="PRO_5038487911" description="Lipoprotein" evidence="1">
    <location>
        <begin position="22"/>
        <end position="476"/>
    </location>
</feature>
<sequence>MKKSYLLLLFLVVLMYGCSNGVKETPTAKAEDAEKIVTNDQERQVVNRQLYEKLSEAVETLGYTYDMHTFAENEHDRGVLYAELVDFDNDGVNEVYTFMKGIDYPLSAYPHRNKDNYIQEIWTGNANGEDALLSFSSEIDKLVCSACDMNVSLVKGKDGRTFLKMFSYQMSQGIANNNIWVYAKDPKKSEMELVASGNFGHNNEGDLFYTLNDEETDRMTFEEEFARYDGEERPILISNFAEKNYGFDASSPATIVGKTLATLSPSVNNIVGKDELLEKDKKKEIVDALDEFSSMRRINHHDPQIVMSLVLDVVQKYNIDHEYSENGEMVFDGAIVQAKYKEAFGVELAIDSMNFPSRDSQDIVTYELGKFYIYPTGFYFDSIHRNYQDVYKVSNDVYYVTFLDSEFNSLDYSLTKDVTVTSEEMFKKDIASWPMDARVWLKPDIQRYAVVKYVDGEPKVQYMGVQNLTDNQLQTF</sequence>
<accession>A0A1H9AH16</accession>
<proteinExistence type="predicted"/>
<keyword evidence="1" id="KW-0732">Signal</keyword>
<evidence type="ECO:0008006" key="4">
    <source>
        <dbReference type="Google" id="ProtNLM"/>
    </source>
</evidence>
<gene>
    <name evidence="2" type="ORF">SAMN02787113_00504</name>
</gene>
<dbReference type="Proteomes" id="UP000199410">
    <property type="component" value="Unassembled WGS sequence"/>
</dbReference>
<dbReference type="PROSITE" id="PS51257">
    <property type="entry name" value="PROKAR_LIPOPROTEIN"/>
    <property type="match status" value="1"/>
</dbReference>
<comment type="caution">
    <text evidence="2">The sequence shown here is derived from an EMBL/GenBank/DDBJ whole genome shotgun (WGS) entry which is preliminary data.</text>
</comment>
<dbReference type="EMBL" id="FOEL01000002">
    <property type="protein sequence ID" value="SEP75885.1"/>
    <property type="molecule type" value="Genomic_DNA"/>
</dbReference>
<feature type="signal peptide" evidence="1">
    <location>
        <begin position="1"/>
        <end position="21"/>
    </location>
</feature>
<dbReference type="RefSeq" id="WP_089984674.1">
    <property type="nucleotide sequence ID" value="NZ_BJOM01000011.1"/>
</dbReference>
<evidence type="ECO:0000256" key="1">
    <source>
        <dbReference type="SAM" id="SignalP"/>
    </source>
</evidence>
<dbReference type="AlphaFoldDB" id="A0A1H9AH16"/>
<reference evidence="2 3" key="1">
    <citation type="submission" date="2016-10" db="EMBL/GenBank/DDBJ databases">
        <authorList>
            <person name="Varghese N."/>
            <person name="Submissions S."/>
        </authorList>
    </citation>
    <scope>NUCLEOTIDE SEQUENCE [LARGE SCALE GENOMIC DNA]</scope>
    <source>
        <strain evidence="2 3">TC-13</strain>
    </source>
</reference>
<organism evidence="2 3">
    <name type="scientific">Lysinibacillus fusiformis</name>
    <dbReference type="NCBI Taxonomy" id="28031"/>
    <lineage>
        <taxon>Bacteria</taxon>
        <taxon>Bacillati</taxon>
        <taxon>Bacillota</taxon>
        <taxon>Bacilli</taxon>
        <taxon>Bacillales</taxon>
        <taxon>Bacillaceae</taxon>
        <taxon>Lysinibacillus</taxon>
    </lineage>
</organism>